<dbReference type="PANTHER" id="PTHR19288:SF46">
    <property type="entry name" value="HALOACID DEHALOGENASE-LIKE HYDROLASE DOMAIN-CONTAINING PROTEIN 2"/>
    <property type="match status" value="1"/>
</dbReference>
<dbReference type="SFLD" id="SFLDG01139">
    <property type="entry name" value="C2.A:_Pyridoxal_Phosphate_Phos"/>
    <property type="match status" value="1"/>
</dbReference>
<evidence type="ECO:0000313" key="7">
    <source>
        <dbReference type="Proteomes" id="UP001595817"/>
    </source>
</evidence>
<name>A0ABV8X8E3_9LACT</name>
<comment type="caution">
    <text evidence="6">The sequence shown here is derived from an EMBL/GenBank/DDBJ whole genome shotgun (WGS) entry which is preliminary data.</text>
</comment>
<dbReference type="InterPro" id="IPR006354">
    <property type="entry name" value="HAD-SF_hydro_IIA_hyp1"/>
</dbReference>
<comment type="cofactor">
    <cofactor evidence="1">
        <name>Mg(2+)</name>
        <dbReference type="ChEBI" id="CHEBI:18420"/>
    </cofactor>
</comment>
<gene>
    <name evidence="6" type="ORF">ACFOZY_13175</name>
</gene>
<dbReference type="RefSeq" id="WP_378156265.1">
    <property type="nucleotide sequence ID" value="NZ_JBHSEC010000020.1"/>
</dbReference>
<dbReference type="Gene3D" id="3.40.50.1000">
    <property type="entry name" value="HAD superfamily/HAD-like"/>
    <property type="match status" value="2"/>
</dbReference>
<dbReference type="GO" id="GO:0016787">
    <property type="term" value="F:hydrolase activity"/>
    <property type="evidence" value="ECO:0007669"/>
    <property type="project" value="UniProtKB-KW"/>
</dbReference>
<keyword evidence="4 6" id="KW-0378">Hydrolase</keyword>
<sequence>MKRYKAYCFDLDGTVYRGDEPILEAVEFVNKLTRSGINPFFVTNNASKTPAQLLAKLTSYGIKTSESQIMTSAIAASLFIKEQHPDARVYMIGEAGLHDALVSQELNLVEKDADVFVMGIDRDITYEKLARACVEVRNGAKFIATNSDKVFPTERGLIPGNGSFVALIEAATDVKALYIGKPQPHLLEAIMVKHGFTKEEMVMIGDNYTTDILAGINFGIDTVHVNTGVTSAEQVKQESAGPTYYLEDLSQWKI</sequence>
<dbReference type="PANTHER" id="PTHR19288">
    <property type="entry name" value="4-NITROPHENYLPHOSPHATASE-RELATED"/>
    <property type="match status" value="1"/>
</dbReference>
<dbReference type="EMBL" id="JBHSEC010000020">
    <property type="protein sequence ID" value="MFC4411374.1"/>
    <property type="molecule type" value="Genomic_DNA"/>
</dbReference>
<reference evidence="7" key="1">
    <citation type="journal article" date="2019" name="Int. J. Syst. Evol. Microbiol.">
        <title>The Global Catalogue of Microorganisms (GCM) 10K type strain sequencing project: providing services to taxonomists for standard genome sequencing and annotation.</title>
        <authorList>
            <consortium name="The Broad Institute Genomics Platform"/>
            <consortium name="The Broad Institute Genome Sequencing Center for Infectious Disease"/>
            <person name="Wu L."/>
            <person name="Ma J."/>
        </authorList>
    </citation>
    <scope>NUCLEOTIDE SEQUENCE [LARGE SCALE GENOMIC DNA]</scope>
    <source>
        <strain evidence="7">CCUG 59778</strain>
    </source>
</reference>
<evidence type="ECO:0000256" key="3">
    <source>
        <dbReference type="ARBA" id="ARBA00022723"/>
    </source>
</evidence>
<accession>A0ABV8X8E3</accession>
<dbReference type="Proteomes" id="UP001595817">
    <property type="component" value="Unassembled WGS sequence"/>
</dbReference>
<evidence type="ECO:0000256" key="2">
    <source>
        <dbReference type="ARBA" id="ARBA00006696"/>
    </source>
</evidence>
<evidence type="ECO:0000256" key="4">
    <source>
        <dbReference type="ARBA" id="ARBA00022801"/>
    </source>
</evidence>
<dbReference type="InterPro" id="IPR006357">
    <property type="entry name" value="HAD-SF_hydro_IIA"/>
</dbReference>
<dbReference type="SFLD" id="SFLDS00003">
    <property type="entry name" value="Haloacid_Dehalogenase"/>
    <property type="match status" value="1"/>
</dbReference>
<dbReference type="Pfam" id="PF13242">
    <property type="entry name" value="Hydrolase_like"/>
    <property type="match status" value="1"/>
</dbReference>
<dbReference type="Pfam" id="PF13344">
    <property type="entry name" value="Hydrolase_6"/>
    <property type="match status" value="1"/>
</dbReference>
<dbReference type="SUPFAM" id="SSF56784">
    <property type="entry name" value="HAD-like"/>
    <property type="match status" value="1"/>
</dbReference>
<evidence type="ECO:0000256" key="1">
    <source>
        <dbReference type="ARBA" id="ARBA00001946"/>
    </source>
</evidence>
<dbReference type="InterPro" id="IPR036412">
    <property type="entry name" value="HAD-like_sf"/>
</dbReference>
<evidence type="ECO:0000256" key="5">
    <source>
        <dbReference type="ARBA" id="ARBA00022842"/>
    </source>
</evidence>
<dbReference type="InterPro" id="IPR023214">
    <property type="entry name" value="HAD_sf"/>
</dbReference>
<dbReference type="NCBIfam" id="TIGR01457">
    <property type="entry name" value="HAD-SF-IIA-hyp2"/>
    <property type="match status" value="1"/>
</dbReference>
<evidence type="ECO:0000313" key="6">
    <source>
        <dbReference type="EMBL" id="MFC4411374.1"/>
    </source>
</evidence>
<keyword evidence="5" id="KW-0460">Magnesium</keyword>
<dbReference type="PIRSF" id="PIRSF000915">
    <property type="entry name" value="PGP-type_phosphatase"/>
    <property type="match status" value="1"/>
</dbReference>
<organism evidence="6 7">
    <name type="scientific">Chungangia koreensis</name>
    <dbReference type="NCBI Taxonomy" id="752657"/>
    <lineage>
        <taxon>Bacteria</taxon>
        <taxon>Bacillati</taxon>
        <taxon>Bacillota</taxon>
        <taxon>Bacilli</taxon>
        <taxon>Lactobacillales</taxon>
        <taxon>Chungangia</taxon>
    </lineage>
</organism>
<keyword evidence="7" id="KW-1185">Reference proteome</keyword>
<keyword evidence="3" id="KW-0479">Metal-binding</keyword>
<dbReference type="SFLD" id="SFLDG01129">
    <property type="entry name" value="C1.5:_HAD__Beta-PGM__Phosphata"/>
    <property type="match status" value="1"/>
</dbReference>
<dbReference type="NCBIfam" id="TIGR01460">
    <property type="entry name" value="HAD-SF-IIA"/>
    <property type="match status" value="1"/>
</dbReference>
<comment type="similarity">
    <text evidence="2">Belongs to the HAD-like hydrolase superfamily. NagD family.</text>
</comment>
<protein>
    <submittedName>
        <fullName evidence="6">TIGR01457 family HAD-type hydrolase</fullName>
    </submittedName>
</protein>
<proteinExistence type="inferred from homology"/>